<organism evidence="3 4">
    <name type="scientific">Adineta ricciae</name>
    <name type="common">Rotifer</name>
    <dbReference type="NCBI Taxonomy" id="249248"/>
    <lineage>
        <taxon>Eukaryota</taxon>
        <taxon>Metazoa</taxon>
        <taxon>Spiralia</taxon>
        <taxon>Gnathifera</taxon>
        <taxon>Rotifera</taxon>
        <taxon>Eurotatoria</taxon>
        <taxon>Bdelloidea</taxon>
        <taxon>Adinetida</taxon>
        <taxon>Adinetidae</taxon>
        <taxon>Adineta</taxon>
    </lineage>
</organism>
<name>A0A815ZWD5_ADIRI</name>
<protein>
    <submittedName>
        <fullName evidence="3">Uncharacterized protein</fullName>
    </submittedName>
</protein>
<evidence type="ECO:0000256" key="1">
    <source>
        <dbReference type="SAM" id="MobiDB-lite"/>
    </source>
</evidence>
<dbReference type="AlphaFoldDB" id="A0A815ZWD5"/>
<dbReference type="EMBL" id="CAJNOR010006198">
    <property type="protein sequence ID" value="CAF1588703.1"/>
    <property type="molecule type" value="Genomic_DNA"/>
</dbReference>
<accession>A0A815ZWD5</accession>
<evidence type="ECO:0000313" key="2">
    <source>
        <dbReference type="EMBL" id="CAF1475315.1"/>
    </source>
</evidence>
<comment type="caution">
    <text evidence="3">The sequence shown here is derived from an EMBL/GenBank/DDBJ whole genome shotgun (WGS) entry which is preliminary data.</text>
</comment>
<dbReference type="Proteomes" id="UP000663852">
    <property type="component" value="Unassembled WGS sequence"/>
</dbReference>
<dbReference type="EMBL" id="CAJNOJ010000522">
    <property type="protein sequence ID" value="CAF1475315.1"/>
    <property type="molecule type" value="Genomic_DNA"/>
</dbReference>
<gene>
    <name evidence="2" type="ORF">EDS130_LOCUS41069</name>
    <name evidence="3" type="ORF">XAT740_LOCUS46315</name>
</gene>
<keyword evidence="4" id="KW-1185">Reference proteome</keyword>
<feature type="compositionally biased region" description="Polar residues" evidence="1">
    <location>
        <begin position="7"/>
        <end position="19"/>
    </location>
</feature>
<evidence type="ECO:0000313" key="4">
    <source>
        <dbReference type="Proteomes" id="UP000663828"/>
    </source>
</evidence>
<proteinExistence type="predicted"/>
<feature type="region of interest" description="Disordered" evidence="1">
    <location>
        <begin position="1"/>
        <end position="23"/>
    </location>
</feature>
<dbReference type="Proteomes" id="UP000663828">
    <property type="component" value="Unassembled WGS sequence"/>
</dbReference>
<sequence length="88" mass="10308">MSHYPITRNNNVGPNGDTRQQQRTEHRIGNIHTGYLTIIAYNQYWYHSYINAQTDHINQQALLLQNEQMDAVRSVLNQILDTVELQNN</sequence>
<reference evidence="3" key="1">
    <citation type="submission" date="2021-02" db="EMBL/GenBank/DDBJ databases">
        <authorList>
            <person name="Nowell W R."/>
        </authorList>
    </citation>
    <scope>NUCLEOTIDE SEQUENCE</scope>
</reference>
<dbReference type="OrthoDB" id="10049405at2759"/>
<evidence type="ECO:0000313" key="3">
    <source>
        <dbReference type="EMBL" id="CAF1588703.1"/>
    </source>
</evidence>